<dbReference type="AlphaFoldDB" id="A0A2S8G4J5"/>
<gene>
    <name evidence="2" type="ORF">C5Y96_05745</name>
</gene>
<reference evidence="2 3" key="1">
    <citation type="submission" date="2018-02" db="EMBL/GenBank/DDBJ databases">
        <title>Comparative genomes isolates from brazilian mangrove.</title>
        <authorList>
            <person name="Araujo J.E."/>
            <person name="Taketani R.G."/>
            <person name="Silva M.C.P."/>
            <person name="Loureco M.V."/>
            <person name="Andreote F.D."/>
        </authorList>
    </citation>
    <scope>NUCLEOTIDE SEQUENCE [LARGE SCALE GENOMIC DNA]</scope>
    <source>
        <strain evidence="2 3">HEX-2 MGV</strain>
    </source>
</reference>
<feature type="region of interest" description="Disordered" evidence="1">
    <location>
        <begin position="258"/>
        <end position="292"/>
    </location>
</feature>
<accession>A0A2S8G4J5</accession>
<dbReference type="RefSeq" id="WP_105350775.1">
    <property type="nucleotide sequence ID" value="NZ_PUIA01000016.1"/>
</dbReference>
<comment type="caution">
    <text evidence="2">The sequence shown here is derived from an EMBL/GenBank/DDBJ whole genome shotgun (WGS) entry which is preliminary data.</text>
</comment>
<protein>
    <submittedName>
        <fullName evidence="2">Uncharacterized protein</fullName>
    </submittedName>
</protein>
<evidence type="ECO:0000313" key="2">
    <source>
        <dbReference type="EMBL" id="PQO39357.1"/>
    </source>
</evidence>
<dbReference type="Proteomes" id="UP000240009">
    <property type="component" value="Unassembled WGS sequence"/>
</dbReference>
<name>A0A2S8G4J5_9BACT</name>
<sequence>MSITNTDSVLWYNVGVFGQAGYAVPNCSNDPGTLNPNIADLVSLMGRNLFSIMHHEDADLRTPPSINTLRRVHKLYVRSGQILQGRSVPPGELNFEPQHVQPAPEIFTVFPCPYFKVRNPMMKRWAGLTFGAIAEAMQHTENRRTAEISTNFGGLIGAYLQRLYSNMAIECFGKTRTEANAPNFLLTDADFTTYDPSKFFTSTEMSDTVPRLDRMFTEDQLAPLAEGIPVTSLPTLQPWPTNVGLLYQEIRKDDINAEDDAFVSQGTAESKAATGGTTEGREQPIVPPAPAP</sequence>
<organism evidence="2 3">
    <name type="scientific">Blastopirellula marina</name>
    <dbReference type="NCBI Taxonomy" id="124"/>
    <lineage>
        <taxon>Bacteria</taxon>
        <taxon>Pseudomonadati</taxon>
        <taxon>Planctomycetota</taxon>
        <taxon>Planctomycetia</taxon>
        <taxon>Pirellulales</taxon>
        <taxon>Pirellulaceae</taxon>
        <taxon>Blastopirellula</taxon>
    </lineage>
</organism>
<dbReference type="EMBL" id="PUIA01000016">
    <property type="protein sequence ID" value="PQO39357.1"/>
    <property type="molecule type" value="Genomic_DNA"/>
</dbReference>
<proteinExistence type="predicted"/>
<evidence type="ECO:0000256" key="1">
    <source>
        <dbReference type="SAM" id="MobiDB-lite"/>
    </source>
</evidence>
<evidence type="ECO:0000313" key="3">
    <source>
        <dbReference type="Proteomes" id="UP000240009"/>
    </source>
</evidence>
<dbReference type="OrthoDB" id="254296at2"/>